<feature type="transmembrane region" description="Helical" evidence="1">
    <location>
        <begin position="12"/>
        <end position="32"/>
    </location>
</feature>
<evidence type="ECO:0000259" key="2">
    <source>
        <dbReference type="Pfam" id="PF00892"/>
    </source>
</evidence>
<keyword evidence="4" id="KW-1185">Reference proteome</keyword>
<accession>A0A9P0HA92</accession>
<dbReference type="InterPro" id="IPR037185">
    <property type="entry name" value="EmrE-like"/>
</dbReference>
<dbReference type="PANTHER" id="PTHR31965">
    <property type="entry name" value="TRANSMEMBRANE PROTEIN 42"/>
    <property type="match status" value="1"/>
</dbReference>
<organism evidence="3 4">
    <name type="scientific">Nezara viridula</name>
    <name type="common">Southern green stink bug</name>
    <name type="synonym">Cimex viridulus</name>
    <dbReference type="NCBI Taxonomy" id="85310"/>
    <lineage>
        <taxon>Eukaryota</taxon>
        <taxon>Metazoa</taxon>
        <taxon>Ecdysozoa</taxon>
        <taxon>Arthropoda</taxon>
        <taxon>Hexapoda</taxon>
        <taxon>Insecta</taxon>
        <taxon>Pterygota</taxon>
        <taxon>Neoptera</taxon>
        <taxon>Paraneoptera</taxon>
        <taxon>Hemiptera</taxon>
        <taxon>Heteroptera</taxon>
        <taxon>Panheteroptera</taxon>
        <taxon>Pentatomomorpha</taxon>
        <taxon>Pentatomoidea</taxon>
        <taxon>Pentatomidae</taxon>
        <taxon>Pentatominae</taxon>
        <taxon>Nezara</taxon>
    </lineage>
</organism>
<dbReference type="PANTHER" id="PTHR31965:SF1">
    <property type="entry name" value="TRANSMEMBRANE PROTEIN 42"/>
    <property type="match status" value="1"/>
</dbReference>
<keyword evidence="1" id="KW-0812">Transmembrane</keyword>
<dbReference type="AlphaFoldDB" id="A0A9P0HA92"/>
<dbReference type="EMBL" id="OV725080">
    <property type="protein sequence ID" value="CAH1398179.1"/>
    <property type="molecule type" value="Genomic_DNA"/>
</dbReference>
<feature type="transmembrane region" description="Helical" evidence="1">
    <location>
        <begin position="44"/>
        <end position="67"/>
    </location>
</feature>
<dbReference type="SUPFAM" id="SSF103481">
    <property type="entry name" value="Multidrug resistance efflux transporter EmrE"/>
    <property type="match status" value="1"/>
</dbReference>
<evidence type="ECO:0000256" key="1">
    <source>
        <dbReference type="SAM" id="Phobius"/>
    </source>
</evidence>
<keyword evidence="1" id="KW-0472">Membrane</keyword>
<dbReference type="InterPro" id="IPR000620">
    <property type="entry name" value="EamA_dom"/>
</dbReference>
<keyword evidence="1" id="KW-1133">Transmembrane helix</keyword>
<proteinExistence type="predicted"/>
<dbReference type="Gene3D" id="1.10.3730.20">
    <property type="match status" value="1"/>
</dbReference>
<reference evidence="3" key="1">
    <citation type="submission" date="2022-01" db="EMBL/GenBank/DDBJ databases">
        <authorList>
            <person name="King R."/>
        </authorList>
    </citation>
    <scope>NUCLEOTIDE SEQUENCE</scope>
</reference>
<dbReference type="InterPro" id="IPR039632">
    <property type="entry name" value="TMEM42"/>
</dbReference>
<dbReference type="Pfam" id="PF00892">
    <property type="entry name" value="EamA"/>
    <property type="match status" value="1"/>
</dbReference>
<dbReference type="Proteomes" id="UP001152798">
    <property type="component" value="Chromosome 4"/>
</dbReference>
<name>A0A9P0HA92_NEZVI</name>
<feature type="domain" description="EamA" evidence="2">
    <location>
        <begin position="16"/>
        <end position="122"/>
    </location>
</feature>
<feature type="transmembrane region" description="Helical" evidence="1">
    <location>
        <begin position="79"/>
        <end position="99"/>
    </location>
</feature>
<dbReference type="GO" id="GO:0016020">
    <property type="term" value="C:membrane"/>
    <property type="evidence" value="ECO:0007669"/>
    <property type="project" value="InterPro"/>
</dbReference>
<gene>
    <name evidence="3" type="ORF">NEZAVI_LOCUS7876</name>
</gene>
<sequence>MENILRIRRRLFRNTVFLHYSLVGGVCSSIGSMFGKLSSSIEGIFLMTVLFLVLMVTFNTMGMLFFAKGLHVAPSSIHATLISCASNYVSTAIIGSLLFGEKPSFIWWFGTSFVIAGIVITSYSQQESRKGVD</sequence>
<feature type="transmembrane region" description="Helical" evidence="1">
    <location>
        <begin position="105"/>
        <end position="123"/>
    </location>
</feature>
<evidence type="ECO:0000313" key="3">
    <source>
        <dbReference type="EMBL" id="CAH1398179.1"/>
    </source>
</evidence>
<protein>
    <recommendedName>
        <fullName evidence="2">EamA domain-containing protein</fullName>
    </recommendedName>
</protein>
<evidence type="ECO:0000313" key="4">
    <source>
        <dbReference type="Proteomes" id="UP001152798"/>
    </source>
</evidence>
<dbReference type="OrthoDB" id="6612737at2759"/>